<name>A0A9P3HHI5_9FUNG</name>
<feature type="compositionally biased region" description="Low complexity" evidence="1">
    <location>
        <begin position="10"/>
        <end position="31"/>
    </location>
</feature>
<keyword evidence="3" id="KW-1185">Reference proteome</keyword>
<proteinExistence type="predicted"/>
<evidence type="ECO:0000313" key="3">
    <source>
        <dbReference type="Proteomes" id="UP000827284"/>
    </source>
</evidence>
<feature type="region of interest" description="Disordered" evidence="1">
    <location>
        <begin position="360"/>
        <end position="416"/>
    </location>
</feature>
<feature type="compositionally biased region" description="Basic and acidic residues" evidence="1">
    <location>
        <begin position="457"/>
        <end position="481"/>
    </location>
</feature>
<evidence type="ECO:0000313" key="2">
    <source>
        <dbReference type="EMBL" id="GJJ76678.1"/>
    </source>
</evidence>
<accession>A0A9P3HHI5</accession>
<evidence type="ECO:0000256" key="1">
    <source>
        <dbReference type="SAM" id="MobiDB-lite"/>
    </source>
</evidence>
<reference evidence="2" key="1">
    <citation type="submission" date="2021-11" db="EMBL/GenBank/DDBJ databases">
        <authorList>
            <person name="Herlambang A."/>
            <person name="Guo Y."/>
            <person name="Takashima Y."/>
            <person name="Nishizawa T."/>
        </authorList>
    </citation>
    <scope>NUCLEOTIDE SEQUENCE</scope>
    <source>
        <strain evidence="2">E1425</strain>
    </source>
</reference>
<gene>
    <name evidence="2" type="ORF">EMPS_09037</name>
</gene>
<dbReference type="Proteomes" id="UP000827284">
    <property type="component" value="Unassembled WGS sequence"/>
</dbReference>
<feature type="region of interest" description="Disordered" evidence="1">
    <location>
        <begin position="455"/>
        <end position="500"/>
    </location>
</feature>
<dbReference type="AlphaFoldDB" id="A0A9P3HHI5"/>
<organism evidence="2 3">
    <name type="scientific">Entomortierella parvispora</name>
    <dbReference type="NCBI Taxonomy" id="205924"/>
    <lineage>
        <taxon>Eukaryota</taxon>
        <taxon>Fungi</taxon>
        <taxon>Fungi incertae sedis</taxon>
        <taxon>Mucoromycota</taxon>
        <taxon>Mortierellomycotina</taxon>
        <taxon>Mortierellomycetes</taxon>
        <taxon>Mortierellales</taxon>
        <taxon>Mortierellaceae</taxon>
        <taxon>Entomortierella</taxon>
    </lineage>
</organism>
<feature type="region of interest" description="Disordered" evidence="1">
    <location>
        <begin position="248"/>
        <end position="275"/>
    </location>
</feature>
<protein>
    <submittedName>
        <fullName evidence="2">Uncharacterized protein</fullName>
    </submittedName>
</protein>
<dbReference type="EMBL" id="BQFW01000012">
    <property type="protein sequence ID" value="GJJ76678.1"/>
    <property type="molecule type" value="Genomic_DNA"/>
</dbReference>
<feature type="region of interest" description="Disordered" evidence="1">
    <location>
        <begin position="1"/>
        <end position="51"/>
    </location>
</feature>
<feature type="compositionally biased region" description="Acidic residues" evidence="1">
    <location>
        <begin position="396"/>
        <end position="416"/>
    </location>
</feature>
<sequence>MADQPAPSAQGTPTQTWSQQQQQEEQQSREQPANETGNRPTNGLPPVLSFNQCPIPPTVKIVLDYRKGAPRGSWRLLKELPPSLPWVFNREQDSFGVLLARIDSYLSRLPNVVLRPDGGPYLQPTHNTYQKNFVELTEDNYLKEFESTWRKEARRLNNIKGDQIVLHLYLYLRNADGSSGGMEGEPSPEPAMVASNRSVGSAMRSSITGSSSGLSGSGLGNVIRSSGGGGSGLGLGSSASSILSRHTTATNGIRKSTVGSSLGGSGSSHGAVHAGRGQGRVALVYGVRQATIDRINRAMEIQAVAAEEGFIPWPGPLVKVELARHMASASRMPEPEEVRIPETETFRQLRVLDQRNQLSDRDRFYGNGSGSHSGRTMEEEPSRNFAAAITSRESVEPWEQEQEQEQVEEQAQEGDEDEFVQMNIRIHGAIVPMEVSLDSLRKAFAKIDRQSLGLTADRNEQNHSEHNRNEYNRDEHDRNEVDQLDEGEEGRQISSESMDF</sequence>
<reference evidence="2" key="2">
    <citation type="journal article" date="2022" name="Microbiol. Resour. Announc.">
        <title>Whole-Genome Sequence of Entomortierella parvispora E1425, a Mucoromycotan Fungus Associated with Burkholderiaceae-Related Endosymbiotic Bacteria.</title>
        <authorList>
            <person name="Herlambang A."/>
            <person name="Guo Y."/>
            <person name="Takashima Y."/>
            <person name="Narisawa K."/>
            <person name="Ohta H."/>
            <person name="Nishizawa T."/>
        </authorList>
    </citation>
    <scope>NUCLEOTIDE SEQUENCE</scope>
    <source>
        <strain evidence="2">E1425</strain>
    </source>
</reference>
<dbReference type="OrthoDB" id="163120at2759"/>
<comment type="caution">
    <text evidence="2">The sequence shown here is derived from an EMBL/GenBank/DDBJ whole genome shotgun (WGS) entry which is preliminary data.</text>
</comment>